<evidence type="ECO:0000256" key="1">
    <source>
        <dbReference type="SAM" id="MobiDB-lite"/>
    </source>
</evidence>
<name>A0AAD3T8G8_NEPGR</name>
<organism evidence="2 3">
    <name type="scientific">Nepenthes gracilis</name>
    <name type="common">Slender pitcher plant</name>
    <dbReference type="NCBI Taxonomy" id="150966"/>
    <lineage>
        <taxon>Eukaryota</taxon>
        <taxon>Viridiplantae</taxon>
        <taxon>Streptophyta</taxon>
        <taxon>Embryophyta</taxon>
        <taxon>Tracheophyta</taxon>
        <taxon>Spermatophyta</taxon>
        <taxon>Magnoliopsida</taxon>
        <taxon>eudicotyledons</taxon>
        <taxon>Gunneridae</taxon>
        <taxon>Pentapetalae</taxon>
        <taxon>Caryophyllales</taxon>
        <taxon>Nepenthaceae</taxon>
        <taxon>Nepenthes</taxon>
    </lineage>
</organism>
<comment type="caution">
    <text evidence="2">The sequence shown here is derived from an EMBL/GenBank/DDBJ whole genome shotgun (WGS) entry which is preliminary data.</text>
</comment>
<accession>A0AAD3T8G8</accession>
<feature type="region of interest" description="Disordered" evidence="1">
    <location>
        <begin position="1"/>
        <end position="55"/>
    </location>
</feature>
<feature type="compositionally biased region" description="Basic and acidic residues" evidence="1">
    <location>
        <begin position="79"/>
        <end position="90"/>
    </location>
</feature>
<dbReference type="EMBL" id="BSYO01000029">
    <property type="protein sequence ID" value="GMH25323.1"/>
    <property type="molecule type" value="Genomic_DNA"/>
</dbReference>
<dbReference type="Proteomes" id="UP001279734">
    <property type="component" value="Unassembled WGS sequence"/>
</dbReference>
<feature type="region of interest" description="Disordered" evidence="1">
    <location>
        <begin position="70"/>
        <end position="94"/>
    </location>
</feature>
<dbReference type="AlphaFoldDB" id="A0AAD3T8G8"/>
<keyword evidence="3" id="KW-1185">Reference proteome</keyword>
<evidence type="ECO:0000313" key="2">
    <source>
        <dbReference type="EMBL" id="GMH25323.1"/>
    </source>
</evidence>
<proteinExistence type="predicted"/>
<feature type="compositionally biased region" description="Pro residues" evidence="1">
    <location>
        <begin position="39"/>
        <end position="54"/>
    </location>
</feature>
<protein>
    <submittedName>
        <fullName evidence="2">Uncharacterized protein</fullName>
    </submittedName>
</protein>
<reference evidence="2" key="1">
    <citation type="submission" date="2023-05" db="EMBL/GenBank/DDBJ databases">
        <title>Nepenthes gracilis genome sequencing.</title>
        <authorList>
            <person name="Fukushima K."/>
        </authorList>
    </citation>
    <scope>NUCLEOTIDE SEQUENCE</scope>
    <source>
        <strain evidence="2">SING2019-196</strain>
    </source>
</reference>
<evidence type="ECO:0000313" key="3">
    <source>
        <dbReference type="Proteomes" id="UP001279734"/>
    </source>
</evidence>
<sequence length="132" mass="14106">MDCSSREVFSPSRPQGPPPFHDSSHPALRLDPSTSPAIHPFPPLQKAPLSPSPGPDAIFLASMKLDCSLPESSNGISVRSKESAPHDDAPRIPPQRLDRIVSAVDGVQVADCFCPIWLAEDGRFGLRLDGSG</sequence>
<gene>
    <name evidence="2" type="ORF">Nepgr_027166</name>
</gene>